<evidence type="ECO:0000313" key="6">
    <source>
        <dbReference type="EMBL" id="TFD99046.1"/>
    </source>
</evidence>
<dbReference type="Proteomes" id="UP000297861">
    <property type="component" value="Unassembled WGS sequence"/>
</dbReference>
<evidence type="ECO:0000256" key="2">
    <source>
        <dbReference type="ARBA" id="ARBA00022603"/>
    </source>
</evidence>
<dbReference type="RefSeq" id="WP_035332214.1">
    <property type="nucleotide sequence ID" value="NZ_JAWZLG010000034.1"/>
</dbReference>
<keyword evidence="3 6" id="KW-0808">Transferase</keyword>
<protein>
    <submittedName>
        <fullName evidence="6">Class I SAM-dependent methyltransferase</fullName>
    </submittedName>
</protein>
<dbReference type="GO" id="GO:0032259">
    <property type="term" value="P:methylation"/>
    <property type="evidence" value="ECO:0007669"/>
    <property type="project" value="UniProtKB-KW"/>
</dbReference>
<accession>A0A4Y8LEV9</accession>
<dbReference type="OrthoDB" id="9770553at2"/>
<name>A0A4Y8LEV9_9BACT</name>
<reference evidence="6 7" key="1">
    <citation type="submission" date="2019-03" db="EMBL/GenBank/DDBJ databases">
        <title>San Antonio Military Medical Center submission to MRSN (WRAIR), pending publication.</title>
        <authorList>
            <person name="Blyth D.M."/>
            <person name="Mccarthy S.L."/>
            <person name="Schall S.E."/>
            <person name="Stam J.A."/>
            <person name="Ong A.C."/>
            <person name="Mcgann P.T."/>
        </authorList>
    </citation>
    <scope>NUCLEOTIDE SEQUENCE [LARGE SCALE GENOMIC DNA]</scope>
    <source>
        <strain evidence="6 7">MRSN571793</strain>
    </source>
</reference>
<comment type="caution">
    <text evidence="6">The sequence shown here is derived from an EMBL/GenBank/DDBJ whole genome shotgun (WGS) entry which is preliminary data.</text>
</comment>
<gene>
    <name evidence="6" type="ORF">E2605_02885</name>
</gene>
<proteinExistence type="predicted"/>
<evidence type="ECO:0000256" key="3">
    <source>
        <dbReference type="ARBA" id="ARBA00022679"/>
    </source>
</evidence>
<evidence type="ECO:0000256" key="1">
    <source>
        <dbReference type="ARBA" id="ARBA00005189"/>
    </source>
</evidence>
<keyword evidence="7" id="KW-1185">Reference proteome</keyword>
<dbReference type="PANTHER" id="PTHR44307:SF2">
    <property type="entry name" value="PHOSPHOETHANOLAMINE METHYLTRANSFERASE ISOFORM X1"/>
    <property type="match status" value="1"/>
</dbReference>
<dbReference type="Gene3D" id="3.40.50.150">
    <property type="entry name" value="Vaccinia Virus protein VP39"/>
    <property type="match status" value="1"/>
</dbReference>
<feature type="domain" description="Methyltransferase type 11" evidence="5">
    <location>
        <begin position="52"/>
        <end position="151"/>
    </location>
</feature>
<dbReference type="STRING" id="1121485.GCA_000426485_00254"/>
<keyword evidence="2 6" id="KW-0489">Methyltransferase</keyword>
<evidence type="ECO:0000259" key="5">
    <source>
        <dbReference type="Pfam" id="PF08241"/>
    </source>
</evidence>
<comment type="pathway">
    <text evidence="1">Lipid metabolism.</text>
</comment>
<dbReference type="PANTHER" id="PTHR44307">
    <property type="entry name" value="PHOSPHOETHANOLAMINE METHYLTRANSFERASE"/>
    <property type="match status" value="1"/>
</dbReference>
<evidence type="ECO:0000256" key="4">
    <source>
        <dbReference type="ARBA" id="ARBA00025707"/>
    </source>
</evidence>
<dbReference type="InterPro" id="IPR013216">
    <property type="entry name" value="Methyltransf_11"/>
</dbReference>
<organism evidence="6 7">
    <name type="scientific">Dysgonomonas capnocytophagoides</name>
    <dbReference type="NCBI Taxonomy" id="45254"/>
    <lineage>
        <taxon>Bacteria</taxon>
        <taxon>Pseudomonadati</taxon>
        <taxon>Bacteroidota</taxon>
        <taxon>Bacteroidia</taxon>
        <taxon>Bacteroidales</taxon>
        <taxon>Dysgonomonadaceae</taxon>
        <taxon>Dysgonomonas</taxon>
    </lineage>
</organism>
<dbReference type="AlphaFoldDB" id="A0A4Y8LEV9"/>
<dbReference type="GO" id="GO:0008757">
    <property type="term" value="F:S-adenosylmethionine-dependent methyltransferase activity"/>
    <property type="evidence" value="ECO:0007669"/>
    <property type="project" value="InterPro"/>
</dbReference>
<evidence type="ECO:0000313" key="7">
    <source>
        <dbReference type="Proteomes" id="UP000297861"/>
    </source>
</evidence>
<comment type="pathway">
    <text evidence="4">Phospholipid metabolism.</text>
</comment>
<dbReference type="Pfam" id="PF08241">
    <property type="entry name" value="Methyltransf_11"/>
    <property type="match status" value="1"/>
</dbReference>
<dbReference type="InterPro" id="IPR029063">
    <property type="entry name" value="SAM-dependent_MTases_sf"/>
</dbReference>
<dbReference type="SUPFAM" id="SSF53335">
    <property type="entry name" value="S-adenosyl-L-methionine-dependent methyltransferases"/>
    <property type="match status" value="1"/>
</dbReference>
<dbReference type="EMBL" id="SOML01000001">
    <property type="protein sequence ID" value="TFD99046.1"/>
    <property type="molecule type" value="Genomic_DNA"/>
</dbReference>
<sequence>MKYSNEELSKQLRCPEGAEARQIGENMFQSNCNMIFETINTLDIRPNSKVFEIGFGNGMHLSYLFERETTLKYQGVEISQAMVEESNLNNKELVKSGRAAFINTSESDFSFIPSSSFNYCFSVNTLYFWNNPQKYFDEIYRILDRNGTIAISFMSKSFGEGLPFTQVGFTFYETEDIEGFLFCSGFINVRSVMLTEDAISKNGQKVERSFVILSANKD</sequence>